<dbReference type="RefSeq" id="WP_304544048.1">
    <property type="nucleotide sequence ID" value="NZ_JARPTC010000020.1"/>
</dbReference>
<reference evidence="2" key="2">
    <citation type="submission" date="2023-03" db="EMBL/GenBank/DDBJ databases">
        <authorList>
            <person name="Zhang Z."/>
        </authorList>
    </citation>
    <scope>NUCLEOTIDE SEQUENCE</scope>
    <source>
        <strain evidence="2">DSA</strain>
    </source>
</reference>
<evidence type="ECO:0000313" key="2">
    <source>
        <dbReference type="EMBL" id="MDO7788266.1"/>
    </source>
</evidence>
<protein>
    <recommendedName>
        <fullName evidence="4">VanZ-like domain-containing protein</fullName>
    </recommendedName>
</protein>
<keyword evidence="1" id="KW-1133">Transmembrane helix</keyword>
<dbReference type="EMBL" id="JARPTC010000020">
    <property type="protein sequence ID" value="MDO7788266.1"/>
    <property type="molecule type" value="Genomic_DNA"/>
</dbReference>
<comment type="caution">
    <text evidence="2">The sequence shown here is derived from an EMBL/GenBank/DDBJ whole genome shotgun (WGS) entry which is preliminary data.</text>
</comment>
<sequence>MFKKDKLLHIFISFLLFMTLIHFLHPHIAALLTLALGIAKEIYDQLSGKGTPEYKDILANFLGILAGYIVFYSVIVFALGKLN</sequence>
<reference evidence="2" key="1">
    <citation type="journal article" date="2023" name="J. Hazard. Mater.">
        <title>Anaerobic biodegradation of pyrene and benzo[a]pyrene by a new sulfate-reducing Desulforamulus aquiferis strain DSA.</title>
        <authorList>
            <person name="Zhang Z."/>
            <person name="Sun J."/>
            <person name="Gong X."/>
            <person name="Wang C."/>
            <person name="Wang H."/>
        </authorList>
    </citation>
    <scope>NUCLEOTIDE SEQUENCE</scope>
    <source>
        <strain evidence="2">DSA</strain>
    </source>
</reference>
<dbReference type="Proteomes" id="UP001172911">
    <property type="component" value="Unassembled WGS sequence"/>
</dbReference>
<evidence type="ECO:0000313" key="3">
    <source>
        <dbReference type="Proteomes" id="UP001172911"/>
    </source>
</evidence>
<feature type="transmembrane region" description="Helical" evidence="1">
    <location>
        <begin position="7"/>
        <end position="37"/>
    </location>
</feature>
<dbReference type="AlphaFoldDB" id="A0AAW7ZFV0"/>
<name>A0AAW7ZFV0_9FIRM</name>
<feature type="transmembrane region" description="Helical" evidence="1">
    <location>
        <begin position="57"/>
        <end position="79"/>
    </location>
</feature>
<organism evidence="2 3">
    <name type="scientific">Desulforamulus aquiferis</name>
    <dbReference type="NCBI Taxonomy" id="1397668"/>
    <lineage>
        <taxon>Bacteria</taxon>
        <taxon>Bacillati</taxon>
        <taxon>Bacillota</taxon>
        <taxon>Clostridia</taxon>
        <taxon>Eubacteriales</taxon>
        <taxon>Peptococcaceae</taxon>
        <taxon>Desulforamulus</taxon>
    </lineage>
</organism>
<evidence type="ECO:0008006" key="4">
    <source>
        <dbReference type="Google" id="ProtNLM"/>
    </source>
</evidence>
<keyword evidence="3" id="KW-1185">Reference proteome</keyword>
<evidence type="ECO:0000256" key="1">
    <source>
        <dbReference type="SAM" id="Phobius"/>
    </source>
</evidence>
<accession>A0AAW7ZFV0</accession>
<proteinExistence type="predicted"/>
<gene>
    <name evidence="2" type="ORF">P6N53_13625</name>
</gene>
<keyword evidence="1" id="KW-0812">Transmembrane</keyword>
<keyword evidence="1" id="KW-0472">Membrane</keyword>